<dbReference type="InterPro" id="IPR016032">
    <property type="entry name" value="Sig_transdc_resp-reg_C-effctor"/>
</dbReference>
<dbReference type="Pfam" id="PF13191">
    <property type="entry name" value="AAA_16"/>
    <property type="match status" value="1"/>
</dbReference>
<dbReference type="SUPFAM" id="SSF46894">
    <property type="entry name" value="C-terminal effector domain of the bipartite response regulators"/>
    <property type="match status" value="1"/>
</dbReference>
<organism evidence="4 5">
    <name type="scientific">Solirubrobacter pauli</name>
    <dbReference type="NCBI Taxonomy" id="166793"/>
    <lineage>
        <taxon>Bacteria</taxon>
        <taxon>Bacillati</taxon>
        <taxon>Actinomycetota</taxon>
        <taxon>Thermoleophilia</taxon>
        <taxon>Solirubrobacterales</taxon>
        <taxon>Solirubrobacteraceae</taxon>
        <taxon>Solirubrobacter</taxon>
    </lineage>
</organism>
<sequence length="853" mass="91535">MTAAGAWPLVGRDAELERIAGARRRGDCPGVVVHAPAGAGKSRLAREAQSAAADEGLPVYWVQATRSASTIPLGAFAGVVPEDVRSDDTLELLRRSADALRRRARDRRVVLGVDDAQLLDPVSAALVLHLASSEAAFIVATVRAGEPVPDAIQSLWKDAGAPRLELGRLDDDAIAVLVEAGLGGPVERQAIEWVIGAGEGNPLFARELVLGALEAGTLVNTGGLWRLRRRPPVSDSLRELIGTRMAGLADDERLPVELLALTEPLRIEELTELAGLEPSVRAEMLGLIAIDTSADAARLAHPLYGETVRAELPALYAQSLRRRLADRLLARDPVTPETAMRVARLLLDAQQPVPAPLLVDAARAANEAGDPDFGARLAELALPGFEATLLLARAHFARKRFAEADALLATVDAEAEAAVSGDYVQQRVHTLYWGLRDADAARAFIARAGAWAHDGAWERRLAPLQDLLADRRGDFADTVRVTQAAIDGPETDPATRRGDEARQALAYLYTGEGTRAYELMRRLRPSVPFGYAETLAAGGFNLIAIETGEDLEDADAYAAGLLRDAVRVEDHAAAATAAFGLATTEFLRGRYRSSARWFDEAELHYDHQDTFAGMTVVHAFRVGIAAATGGDVTTPLERMREQFGPAGAWRHQVPYVERAEGWAAVARGEPDAAERFVHAADRSAKLPIFAVQLLYEAFRAGLDVRERMRAVAPRADSRLARACARHVAARSGAERLAVAAELAAMGALQYALEATVGAADAFQRAGDASGVRRAAARARELHQPDQGTPEPAIEGLPDGGADLTRREAQLVGLAREGLSNAEIADRLVVSVRTVESHLYRAMHKLGVGDRRDL</sequence>
<keyword evidence="2" id="KW-0067">ATP-binding</keyword>
<dbReference type="Pfam" id="PF00196">
    <property type="entry name" value="GerE"/>
    <property type="match status" value="1"/>
</dbReference>
<dbReference type="RefSeq" id="WP_121250791.1">
    <property type="nucleotide sequence ID" value="NZ_RBIL01000001.1"/>
</dbReference>
<feature type="domain" description="HTH luxR-type" evidence="3">
    <location>
        <begin position="796"/>
        <end position="853"/>
    </location>
</feature>
<dbReference type="CDD" id="cd06170">
    <property type="entry name" value="LuxR_C_like"/>
    <property type="match status" value="1"/>
</dbReference>
<dbReference type="InterPro" id="IPR041664">
    <property type="entry name" value="AAA_16"/>
</dbReference>
<dbReference type="PANTHER" id="PTHR16305:SF28">
    <property type="entry name" value="GUANYLATE CYCLASE DOMAIN-CONTAINING PROTEIN"/>
    <property type="match status" value="1"/>
</dbReference>
<dbReference type="PROSITE" id="PS00622">
    <property type="entry name" value="HTH_LUXR_1"/>
    <property type="match status" value="1"/>
</dbReference>
<dbReference type="GO" id="GO:0003677">
    <property type="term" value="F:DNA binding"/>
    <property type="evidence" value="ECO:0007669"/>
    <property type="project" value="InterPro"/>
</dbReference>
<dbReference type="OrthoDB" id="3197423at2"/>
<gene>
    <name evidence="4" type="ORF">C8N24_2884</name>
</gene>
<keyword evidence="1" id="KW-0547">Nucleotide-binding</keyword>
<dbReference type="Proteomes" id="UP000278962">
    <property type="component" value="Unassembled WGS sequence"/>
</dbReference>
<dbReference type="GO" id="GO:0005737">
    <property type="term" value="C:cytoplasm"/>
    <property type="evidence" value="ECO:0007669"/>
    <property type="project" value="TreeGrafter"/>
</dbReference>
<evidence type="ECO:0000256" key="2">
    <source>
        <dbReference type="ARBA" id="ARBA00022840"/>
    </source>
</evidence>
<comment type="caution">
    <text evidence="4">The sequence shown here is derived from an EMBL/GenBank/DDBJ whole genome shotgun (WGS) entry which is preliminary data.</text>
</comment>
<dbReference type="AlphaFoldDB" id="A0A660LFR2"/>
<dbReference type="PANTHER" id="PTHR16305">
    <property type="entry name" value="TESTICULAR SOLUBLE ADENYLYL CYCLASE"/>
    <property type="match status" value="1"/>
</dbReference>
<dbReference type="InterPro" id="IPR027417">
    <property type="entry name" value="P-loop_NTPase"/>
</dbReference>
<proteinExistence type="predicted"/>
<evidence type="ECO:0000313" key="4">
    <source>
        <dbReference type="EMBL" id="RKQ93025.1"/>
    </source>
</evidence>
<dbReference type="GO" id="GO:0005524">
    <property type="term" value="F:ATP binding"/>
    <property type="evidence" value="ECO:0007669"/>
    <property type="project" value="UniProtKB-KW"/>
</dbReference>
<keyword evidence="5" id="KW-1185">Reference proteome</keyword>
<dbReference type="InterPro" id="IPR000792">
    <property type="entry name" value="Tscrpt_reg_LuxR_C"/>
</dbReference>
<dbReference type="SUPFAM" id="SSF52540">
    <property type="entry name" value="P-loop containing nucleoside triphosphate hydrolases"/>
    <property type="match status" value="1"/>
</dbReference>
<protein>
    <submittedName>
        <fullName evidence="4">AAA ATPase-like protein</fullName>
    </submittedName>
</protein>
<dbReference type="Gene3D" id="3.40.50.300">
    <property type="entry name" value="P-loop containing nucleotide triphosphate hydrolases"/>
    <property type="match status" value="1"/>
</dbReference>
<evidence type="ECO:0000256" key="1">
    <source>
        <dbReference type="ARBA" id="ARBA00022741"/>
    </source>
</evidence>
<dbReference type="PRINTS" id="PR00038">
    <property type="entry name" value="HTHLUXR"/>
</dbReference>
<name>A0A660LFR2_9ACTN</name>
<reference evidence="4 5" key="1">
    <citation type="submission" date="2018-10" db="EMBL/GenBank/DDBJ databases">
        <title>Genomic Encyclopedia of Archaeal and Bacterial Type Strains, Phase II (KMG-II): from individual species to whole genera.</title>
        <authorList>
            <person name="Goeker M."/>
        </authorList>
    </citation>
    <scope>NUCLEOTIDE SEQUENCE [LARGE SCALE GENOMIC DNA]</scope>
    <source>
        <strain evidence="4 5">DSM 14954</strain>
    </source>
</reference>
<dbReference type="EMBL" id="RBIL01000001">
    <property type="protein sequence ID" value="RKQ93025.1"/>
    <property type="molecule type" value="Genomic_DNA"/>
</dbReference>
<dbReference type="GO" id="GO:0006355">
    <property type="term" value="P:regulation of DNA-templated transcription"/>
    <property type="evidence" value="ECO:0007669"/>
    <property type="project" value="InterPro"/>
</dbReference>
<dbReference type="Gene3D" id="1.10.10.10">
    <property type="entry name" value="Winged helix-like DNA-binding domain superfamily/Winged helix DNA-binding domain"/>
    <property type="match status" value="1"/>
</dbReference>
<evidence type="ECO:0000313" key="5">
    <source>
        <dbReference type="Proteomes" id="UP000278962"/>
    </source>
</evidence>
<accession>A0A660LFR2</accession>
<dbReference type="InterPro" id="IPR036388">
    <property type="entry name" value="WH-like_DNA-bd_sf"/>
</dbReference>
<dbReference type="PROSITE" id="PS50043">
    <property type="entry name" value="HTH_LUXR_2"/>
    <property type="match status" value="1"/>
</dbReference>
<dbReference type="GO" id="GO:0004016">
    <property type="term" value="F:adenylate cyclase activity"/>
    <property type="evidence" value="ECO:0007669"/>
    <property type="project" value="TreeGrafter"/>
</dbReference>
<evidence type="ECO:0000259" key="3">
    <source>
        <dbReference type="PROSITE" id="PS50043"/>
    </source>
</evidence>
<dbReference type="SMART" id="SM00421">
    <property type="entry name" value="HTH_LUXR"/>
    <property type="match status" value="1"/>
</dbReference>